<evidence type="ECO:0000313" key="5">
    <source>
        <dbReference type="Proteomes" id="UP000478183"/>
    </source>
</evidence>
<dbReference type="NCBIfam" id="NF005313">
    <property type="entry name" value="PRK06847.1"/>
    <property type="match status" value="1"/>
</dbReference>
<dbReference type="SUPFAM" id="SSF51905">
    <property type="entry name" value="FAD/NAD(P)-binding domain"/>
    <property type="match status" value="1"/>
</dbReference>
<evidence type="ECO:0000256" key="2">
    <source>
        <dbReference type="ARBA" id="ARBA00023033"/>
    </source>
</evidence>
<dbReference type="Gene3D" id="3.50.50.60">
    <property type="entry name" value="FAD/NAD(P)-binding domain"/>
    <property type="match status" value="1"/>
</dbReference>
<dbReference type="Pfam" id="PF01494">
    <property type="entry name" value="FAD_binding_3"/>
    <property type="match status" value="1"/>
</dbReference>
<dbReference type="GO" id="GO:0071949">
    <property type="term" value="F:FAD binding"/>
    <property type="evidence" value="ECO:0007669"/>
    <property type="project" value="InterPro"/>
</dbReference>
<dbReference type="PANTHER" id="PTHR13789:SF309">
    <property type="entry name" value="PUTATIVE (AFU_ORTHOLOGUE AFUA_6G14510)-RELATED"/>
    <property type="match status" value="1"/>
</dbReference>
<organism evidence="4 5">
    <name type="scientific">Paracoccus aestuariivivens</name>
    <dbReference type="NCBI Taxonomy" id="1820333"/>
    <lineage>
        <taxon>Bacteria</taxon>
        <taxon>Pseudomonadati</taxon>
        <taxon>Pseudomonadota</taxon>
        <taxon>Alphaproteobacteria</taxon>
        <taxon>Rhodobacterales</taxon>
        <taxon>Paracoccaceae</taxon>
        <taxon>Paracoccus</taxon>
    </lineage>
</organism>
<dbReference type="AlphaFoldDB" id="A0A6L6JFS7"/>
<accession>A0A6L6JFS7</accession>
<dbReference type="InterPro" id="IPR036188">
    <property type="entry name" value="FAD/NAD-bd_sf"/>
</dbReference>
<dbReference type="InterPro" id="IPR050493">
    <property type="entry name" value="FAD-dep_Monooxygenase_BioMet"/>
</dbReference>
<keyword evidence="1" id="KW-0560">Oxidoreductase</keyword>
<dbReference type="PANTHER" id="PTHR13789">
    <property type="entry name" value="MONOOXYGENASE"/>
    <property type="match status" value="1"/>
</dbReference>
<keyword evidence="5" id="KW-1185">Reference proteome</keyword>
<proteinExistence type="predicted"/>
<evidence type="ECO:0000256" key="1">
    <source>
        <dbReference type="ARBA" id="ARBA00023002"/>
    </source>
</evidence>
<dbReference type="InterPro" id="IPR002938">
    <property type="entry name" value="FAD-bd"/>
</dbReference>
<reference evidence="4 5" key="1">
    <citation type="submission" date="2019-11" db="EMBL/GenBank/DDBJ databases">
        <authorList>
            <person name="Dong K."/>
        </authorList>
    </citation>
    <scope>NUCLEOTIDE SEQUENCE [LARGE SCALE GENOMIC DNA]</scope>
    <source>
        <strain evidence="4 5">NBRC 111993</strain>
    </source>
</reference>
<dbReference type="RefSeq" id="WP_155096952.1">
    <property type="nucleotide sequence ID" value="NZ_WMIE01000017.1"/>
</dbReference>
<evidence type="ECO:0000313" key="4">
    <source>
        <dbReference type="EMBL" id="MTH79599.1"/>
    </source>
</evidence>
<dbReference type="Proteomes" id="UP000478183">
    <property type="component" value="Unassembled WGS sequence"/>
</dbReference>
<dbReference type="OrthoDB" id="4230779at2"/>
<protein>
    <recommendedName>
        <fullName evidence="3">FAD-binding domain-containing protein</fullName>
    </recommendedName>
</protein>
<sequence length="376" mass="39809">MAAAQNVLVIGGGFSGMSAAIMLARGGIATDLVEIDAGWRSYGAGISLHGATLRVLAQLGVIEDYKATGSATDGLVVRLPHNDHVIVTIPTPPMPGTGLPGNAAIMRPALAAILSKATRAAGVNVRLGSSFETITQDEGGVDVSFTDGTSGRYDAVIGADGLYSKTREVLMPDAPQPAYVGQAVWRAELSTPEGIDTLNMWLGKGVKVGINPVAPGRSYMFVTEDRPTNDWVDEGDLLPRLQVLLDRFPSPILTAVKQGLSLDSKVIYRPLEKLLLPQPWNVGRVMLIGDAVHATTPHLGAGACIGMEDGIVLAEELLRSGTVADAFAAHQSRRWKRCEMVVTNSLRLSEIEITGGEQAEHNAIMGRSMMALTEPV</sequence>
<dbReference type="PRINTS" id="PR00420">
    <property type="entry name" value="RNGMNOXGNASE"/>
</dbReference>
<dbReference type="GO" id="GO:0004497">
    <property type="term" value="F:monooxygenase activity"/>
    <property type="evidence" value="ECO:0007669"/>
    <property type="project" value="UniProtKB-KW"/>
</dbReference>
<keyword evidence="2" id="KW-0503">Monooxygenase</keyword>
<name>A0A6L6JFS7_9RHOB</name>
<gene>
    <name evidence="4" type="ORF">GL286_17940</name>
</gene>
<comment type="caution">
    <text evidence="4">The sequence shown here is derived from an EMBL/GenBank/DDBJ whole genome shotgun (WGS) entry which is preliminary data.</text>
</comment>
<dbReference type="EMBL" id="WMIE01000017">
    <property type="protein sequence ID" value="MTH79599.1"/>
    <property type="molecule type" value="Genomic_DNA"/>
</dbReference>
<evidence type="ECO:0000259" key="3">
    <source>
        <dbReference type="Pfam" id="PF01494"/>
    </source>
</evidence>
<feature type="domain" description="FAD-binding" evidence="3">
    <location>
        <begin position="6"/>
        <end position="318"/>
    </location>
</feature>